<organism evidence="2 3">
    <name type="scientific">Rhodohalobacter mucosus</name>
    <dbReference type="NCBI Taxonomy" id="2079485"/>
    <lineage>
        <taxon>Bacteria</taxon>
        <taxon>Pseudomonadati</taxon>
        <taxon>Balneolota</taxon>
        <taxon>Balneolia</taxon>
        <taxon>Balneolales</taxon>
        <taxon>Balneolaceae</taxon>
        <taxon>Rhodohalobacter</taxon>
    </lineage>
</organism>
<keyword evidence="1" id="KW-0732">Signal</keyword>
<dbReference type="AlphaFoldDB" id="A0A316TRP6"/>
<evidence type="ECO:0000313" key="2">
    <source>
        <dbReference type="EMBL" id="PWN06518.1"/>
    </source>
</evidence>
<dbReference type="SFLD" id="SFLDS00003">
    <property type="entry name" value="Haloacid_Dehalogenase"/>
    <property type="match status" value="1"/>
</dbReference>
<name>A0A316TRP6_9BACT</name>
<dbReference type="Proteomes" id="UP000245533">
    <property type="component" value="Unassembled WGS sequence"/>
</dbReference>
<sequence length="290" mass="32893">MTTYSDMKYKLVPVLLLLIAGVSCKGPQMTSQESQPQPHPALNETLFATLWTQTAAEYDALTLQAYQTAERFLELALADSGWTASMEQDTGYEALPPAIILDVDETVLDNSYYQARIILDQQSYNPDTWNEWVREARATPIAGALELTKTADELGIAVFYITNRDAEVEQATIQNLEELGFPIADGSVLTNGARPGWTSAKTNRRAHVSENHRILMLFGDDLNDFLPARSASMEQRDRLVEENREKWGVQWFILPNPVYGSWERSLYYGTDGLSEDERMNLWLEKLETRE</sequence>
<dbReference type="EMBL" id="QGGB01000006">
    <property type="protein sequence ID" value="PWN06518.1"/>
    <property type="molecule type" value="Genomic_DNA"/>
</dbReference>
<dbReference type="GO" id="GO:0009279">
    <property type="term" value="C:cell outer membrane"/>
    <property type="evidence" value="ECO:0007669"/>
    <property type="project" value="InterPro"/>
</dbReference>
<evidence type="ECO:0000313" key="3">
    <source>
        <dbReference type="Proteomes" id="UP000245533"/>
    </source>
</evidence>
<dbReference type="Gene3D" id="3.40.50.1000">
    <property type="entry name" value="HAD superfamily/HAD-like"/>
    <property type="match status" value="1"/>
</dbReference>
<comment type="caution">
    <text evidence="2">The sequence shown here is derived from an EMBL/GenBank/DDBJ whole genome shotgun (WGS) entry which is preliminary data.</text>
</comment>
<dbReference type="PANTHER" id="PTHR31284">
    <property type="entry name" value="ACID PHOSPHATASE-LIKE PROTEIN"/>
    <property type="match status" value="1"/>
</dbReference>
<dbReference type="InterPro" id="IPR005519">
    <property type="entry name" value="Acid_phosphat_B-like"/>
</dbReference>
<gene>
    <name evidence="2" type="ORF">DDZ15_08325</name>
</gene>
<dbReference type="SUPFAM" id="SSF56784">
    <property type="entry name" value="HAD-like"/>
    <property type="match status" value="1"/>
</dbReference>
<reference evidence="2 3" key="1">
    <citation type="submission" date="2018-05" db="EMBL/GenBank/DDBJ databases">
        <title>Rhodohalobacter halophilus gen. nov., sp. nov., a moderately halophilic member of the family Balneolaceae.</title>
        <authorList>
            <person name="Liu Z.-W."/>
        </authorList>
    </citation>
    <scope>NUCLEOTIDE SEQUENCE [LARGE SCALE GENOMIC DNA]</scope>
    <source>
        <strain evidence="2 3">8A47</strain>
    </source>
</reference>
<evidence type="ECO:0000256" key="1">
    <source>
        <dbReference type="ARBA" id="ARBA00022729"/>
    </source>
</evidence>
<dbReference type="SFLD" id="SFLDG01125">
    <property type="entry name" value="C1.1:_Acid_Phosphatase_Like"/>
    <property type="match status" value="1"/>
</dbReference>
<dbReference type="InterPro" id="IPR036412">
    <property type="entry name" value="HAD-like_sf"/>
</dbReference>
<dbReference type="InterPro" id="IPR006423">
    <property type="entry name" value="Lipo_e_P4"/>
</dbReference>
<dbReference type="NCBIfam" id="TIGR01533">
    <property type="entry name" value="lipo_e_P4"/>
    <property type="match status" value="1"/>
</dbReference>
<accession>A0A316TRP6</accession>
<proteinExistence type="predicted"/>
<keyword evidence="2" id="KW-0449">Lipoprotein</keyword>
<dbReference type="Pfam" id="PF03767">
    <property type="entry name" value="Acid_phosphat_B"/>
    <property type="match status" value="1"/>
</dbReference>
<dbReference type="PANTHER" id="PTHR31284:SF10">
    <property type="entry name" value="ACID PHOSPHATASE-LIKE PROTEIN"/>
    <property type="match status" value="1"/>
</dbReference>
<keyword evidence="3" id="KW-1185">Reference proteome</keyword>
<protein>
    <submittedName>
        <fullName evidence="2">5'-nucleotidase, lipoprotein e(P4) family</fullName>
    </submittedName>
</protein>
<dbReference type="InterPro" id="IPR023214">
    <property type="entry name" value="HAD_sf"/>
</dbReference>
<dbReference type="PIRSF" id="PIRSF019271">
    <property type="entry name" value="Acid_Ptase_C"/>
    <property type="match status" value="1"/>
</dbReference>